<dbReference type="Gene3D" id="3.90.550.10">
    <property type="entry name" value="Spore Coat Polysaccharide Biosynthesis Protein SpsA, Chain A"/>
    <property type="match status" value="1"/>
</dbReference>
<dbReference type="RefSeq" id="WP_136840079.1">
    <property type="nucleotide sequence ID" value="NZ_SUPL01000001.1"/>
</dbReference>
<dbReference type="GO" id="GO:0005886">
    <property type="term" value="C:plasma membrane"/>
    <property type="evidence" value="ECO:0007669"/>
    <property type="project" value="UniProtKB-SubCell"/>
</dbReference>
<dbReference type="PANTHER" id="PTHR43646:SF2">
    <property type="entry name" value="GLYCOSYLTRANSFERASE 2-LIKE DOMAIN-CONTAINING PROTEIN"/>
    <property type="match status" value="1"/>
</dbReference>
<comment type="subcellular location">
    <subcellularLocation>
        <location evidence="1">Cell membrane</location>
    </subcellularLocation>
</comment>
<reference evidence="7 8" key="1">
    <citation type="submission" date="2019-04" db="EMBL/GenBank/DDBJ databases">
        <title>Lacinutrix sp. nov., isolated from marine water.</title>
        <authorList>
            <person name="Kim W."/>
        </authorList>
    </citation>
    <scope>NUCLEOTIDE SEQUENCE [LARGE SCALE GENOMIC DNA]</scope>
    <source>
        <strain evidence="7 8">CAU 1491</strain>
    </source>
</reference>
<keyword evidence="4 7" id="KW-0808">Transferase</keyword>
<dbReference type="PANTHER" id="PTHR43646">
    <property type="entry name" value="GLYCOSYLTRANSFERASE"/>
    <property type="match status" value="1"/>
</dbReference>
<evidence type="ECO:0000256" key="3">
    <source>
        <dbReference type="ARBA" id="ARBA00022676"/>
    </source>
</evidence>
<dbReference type="InterPro" id="IPR029044">
    <property type="entry name" value="Nucleotide-diphossugar_trans"/>
</dbReference>
<dbReference type="SUPFAM" id="SSF53448">
    <property type="entry name" value="Nucleotide-diphospho-sugar transferases"/>
    <property type="match status" value="1"/>
</dbReference>
<evidence type="ECO:0000313" key="7">
    <source>
        <dbReference type="EMBL" id="TJY37844.1"/>
    </source>
</evidence>
<dbReference type="GO" id="GO:0016757">
    <property type="term" value="F:glycosyltransferase activity"/>
    <property type="evidence" value="ECO:0007669"/>
    <property type="project" value="UniProtKB-KW"/>
</dbReference>
<keyword evidence="3" id="KW-0328">Glycosyltransferase</keyword>
<evidence type="ECO:0000313" key="8">
    <source>
        <dbReference type="Proteomes" id="UP000307657"/>
    </source>
</evidence>
<dbReference type="AlphaFoldDB" id="A0A4U0F239"/>
<dbReference type="Pfam" id="PF00535">
    <property type="entry name" value="Glycos_transf_2"/>
    <property type="match status" value="2"/>
</dbReference>
<dbReference type="Proteomes" id="UP000307657">
    <property type="component" value="Unassembled WGS sequence"/>
</dbReference>
<accession>A0A4U0F239</accession>
<sequence length="276" mass="32086">MTKILIIIPILNEAETIKHLLEHLLKNSSKENIAEIIVVDGGSTDASKDIVLPFVTSSESNVSLSVVTEQSRSAVENKFDLYRESDKKGLDTFPQSENTRPDILLKNSEKGRAKQMNTGSSFATGDILYFLHADSFPPKNFDLYIINEVEKGNLAGCFRLQFNHNHWWLRLASWLTQFRWRACRGGDQSQFITKELFDEIGGFDEAYTIYEDNILINELYKRKQFTVINKKLITSARRYKQHGIWKLQYHFWTIYVKKWLGASAEELYDYYKKYVA</sequence>
<gene>
    <name evidence="7" type="ORF">E5167_00890</name>
</gene>
<dbReference type="OrthoDB" id="9810303at2"/>
<evidence type="ECO:0000256" key="4">
    <source>
        <dbReference type="ARBA" id="ARBA00022679"/>
    </source>
</evidence>
<organism evidence="7 8">
    <name type="scientific">Pontimicrobium aquaticum</name>
    <dbReference type="NCBI Taxonomy" id="2565367"/>
    <lineage>
        <taxon>Bacteria</taxon>
        <taxon>Pseudomonadati</taxon>
        <taxon>Bacteroidota</taxon>
        <taxon>Flavobacteriia</taxon>
        <taxon>Flavobacteriales</taxon>
        <taxon>Flavobacteriaceae</taxon>
        <taxon>Pontimicrobium</taxon>
    </lineage>
</organism>
<evidence type="ECO:0000256" key="1">
    <source>
        <dbReference type="ARBA" id="ARBA00004236"/>
    </source>
</evidence>
<keyword evidence="2" id="KW-1003">Cell membrane</keyword>
<dbReference type="EMBL" id="SUPL01000001">
    <property type="protein sequence ID" value="TJY37844.1"/>
    <property type="molecule type" value="Genomic_DNA"/>
</dbReference>
<dbReference type="InterPro" id="IPR026461">
    <property type="entry name" value="Trfase_2_rSAM/seldom_assoc"/>
</dbReference>
<dbReference type="CDD" id="cd02522">
    <property type="entry name" value="GT_2_like_a"/>
    <property type="match status" value="1"/>
</dbReference>
<feature type="domain" description="Glycosyltransferase 2-like" evidence="6">
    <location>
        <begin position="105"/>
        <end position="202"/>
    </location>
</feature>
<keyword evidence="8" id="KW-1185">Reference proteome</keyword>
<evidence type="ECO:0000259" key="6">
    <source>
        <dbReference type="Pfam" id="PF00535"/>
    </source>
</evidence>
<name>A0A4U0F239_9FLAO</name>
<evidence type="ECO:0000256" key="2">
    <source>
        <dbReference type="ARBA" id="ARBA00022475"/>
    </source>
</evidence>
<proteinExistence type="predicted"/>
<keyword evidence="5" id="KW-0472">Membrane</keyword>
<protein>
    <submittedName>
        <fullName evidence="7">Glycosyltransferase</fullName>
    </submittedName>
</protein>
<comment type="caution">
    <text evidence="7">The sequence shown here is derived from an EMBL/GenBank/DDBJ whole genome shotgun (WGS) entry which is preliminary data.</text>
</comment>
<evidence type="ECO:0000256" key="5">
    <source>
        <dbReference type="ARBA" id="ARBA00023136"/>
    </source>
</evidence>
<feature type="domain" description="Glycosyltransferase 2-like" evidence="6">
    <location>
        <begin position="6"/>
        <end position="59"/>
    </location>
</feature>
<dbReference type="InterPro" id="IPR001173">
    <property type="entry name" value="Glyco_trans_2-like"/>
</dbReference>